<keyword evidence="3" id="KW-1185">Reference proteome</keyword>
<feature type="region of interest" description="Disordered" evidence="1">
    <location>
        <begin position="319"/>
        <end position="372"/>
    </location>
</feature>
<evidence type="ECO:0000313" key="2">
    <source>
        <dbReference type="EMBL" id="EPT03881.1"/>
    </source>
</evidence>
<organism evidence="2 3">
    <name type="scientific">Fomitopsis schrenkii</name>
    <name type="common">Brown rot fungus</name>
    <dbReference type="NCBI Taxonomy" id="2126942"/>
    <lineage>
        <taxon>Eukaryota</taxon>
        <taxon>Fungi</taxon>
        <taxon>Dikarya</taxon>
        <taxon>Basidiomycota</taxon>
        <taxon>Agaricomycotina</taxon>
        <taxon>Agaricomycetes</taxon>
        <taxon>Polyporales</taxon>
        <taxon>Fomitopsis</taxon>
    </lineage>
</organism>
<dbReference type="eggNOG" id="ENOG502SMWM">
    <property type="taxonomic scope" value="Eukaryota"/>
</dbReference>
<dbReference type="HOGENOM" id="CLU_532129_0_0_1"/>
<dbReference type="OrthoDB" id="3194584at2759"/>
<proteinExistence type="predicted"/>
<reference evidence="2 3" key="1">
    <citation type="journal article" date="2012" name="Science">
        <title>The Paleozoic origin of enzymatic lignin decomposition reconstructed from 31 fungal genomes.</title>
        <authorList>
            <person name="Floudas D."/>
            <person name="Binder M."/>
            <person name="Riley R."/>
            <person name="Barry K."/>
            <person name="Blanchette R.A."/>
            <person name="Henrissat B."/>
            <person name="Martinez A.T."/>
            <person name="Otillar R."/>
            <person name="Spatafora J.W."/>
            <person name="Yadav J.S."/>
            <person name="Aerts A."/>
            <person name="Benoit I."/>
            <person name="Boyd A."/>
            <person name="Carlson A."/>
            <person name="Copeland A."/>
            <person name="Coutinho P.M."/>
            <person name="de Vries R.P."/>
            <person name="Ferreira P."/>
            <person name="Findley K."/>
            <person name="Foster B."/>
            <person name="Gaskell J."/>
            <person name="Glotzer D."/>
            <person name="Gorecki P."/>
            <person name="Heitman J."/>
            <person name="Hesse C."/>
            <person name="Hori C."/>
            <person name="Igarashi K."/>
            <person name="Jurgens J.A."/>
            <person name="Kallen N."/>
            <person name="Kersten P."/>
            <person name="Kohler A."/>
            <person name="Kuees U."/>
            <person name="Kumar T.K.A."/>
            <person name="Kuo A."/>
            <person name="LaButti K."/>
            <person name="Larrondo L.F."/>
            <person name="Lindquist E."/>
            <person name="Ling A."/>
            <person name="Lombard V."/>
            <person name="Lucas S."/>
            <person name="Lundell T."/>
            <person name="Martin R."/>
            <person name="McLaughlin D.J."/>
            <person name="Morgenstern I."/>
            <person name="Morin E."/>
            <person name="Murat C."/>
            <person name="Nagy L.G."/>
            <person name="Nolan M."/>
            <person name="Ohm R.A."/>
            <person name="Patyshakuliyeva A."/>
            <person name="Rokas A."/>
            <person name="Ruiz-Duenas F.J."/>
            <person name="Sabat G."/>
            <person name="Salamov A."/>
            <person name="Samejima M."/>
            <person name="Schmutz J."/>
            <person name="Slot J.C."/>
            <person name="St John F."/>
            <person name="Stenlid J."/>
            <person name="Sun H."/>
            <person name="Sun S."/>
            <person name="Syed K."/>
            <person name="Tsang A."/>
            <person name="Wiebenga A."/>
            <person name="Young D."/>
            <person name="Pisabarro A."/>
            <person name="Eastwood D.C."/>
            <person name="Martin F."/>
            <person name="Cullen D."/>
            <person name="Grigoriev I.V."/>
            <person name="Hibbett D.S."/>
        </authorList>
    </citation>
    <scope>NUCLEOTIDE SEQUENCE</scope>
    <source>
        <strain evidence="3">FP-58527</strain>
    </source>
</reference>
<feature type="compositionally biased region" description="Polar residues" evidence="1">
    <location>
        <begin position="83"/>
        <end position="95"/>
    </location>
</feature>
<gene>
    <name evidence="2" type="ORF">FOMPIDRAFT_98856</name>
</gene>
<feature type="region of interest" description="Disordered" evidence="1">
    <location>
        <begin position="162"/>
        <end position="251"/>
    </location>
</feature>
<dbReference type="AlphaFoldDB" id="S8FRM2"/>
<feature type="region of interest" description="Disordered" evidence="1">
    <location>
        <begin position="442"/>
        <end position="487"/>
    </location>
</feature>
<sequence length="499" mass="54953">MDPAHSTAGGPRHTDLHSLLHLLLQSTASIPNSQSLFSPSVAGAQTPFSALSSPGGAMPSDVMQLLAVLQQSAQQPANPSVVHPSSSQRSASTLDSLAGASPDDEDILVNNLLARKMRGWSVRQALEALHGVNHHTAGSWKDYFLENHDRLSHRVAVVNSQAENVPPTYHEVSPPRGRTVLKSEKPVNASRTTSRGRQHSPSHPKPTASSQRSQSRGRPQSRVRQRVRFSETPSRSPTPPPKPGVPMTGRRYTDAESDYFFKSVRRQLSKDPYVAYNRMARVLAEKAPECGRSVKAWRVFLTVGQRDEVDRLIARARGKAPGRTSKAVAILPREEEDQSSEDEVSKRNNARDRSISDGSGTEDDAMSMGAAGQPLTNADYRMAARYIASKDPGDWAASLKTARWTEFAQKHPQRNDAAWAQNYLGHREAIDELVTRYRRQYARGRGNEASPQRRGADDEPKVQRPPAGVGSKRGRDEPELIDVDDEETAVAMKRLRCAP</sequence>
<protein>
    <submittedName>
        <fullName evidence="2">Uncharacterized protein</fullName>
    </submittedName>
</protein>
<evidence type="ECO:0000313" key="3">
    <source>
        <dbReference type="Proteomes" id="UP000015241"/>
    </source>
</evidence>
<feature type="region of interest" description="Disordered" evidence="1">
    <location>
        <begin position="75"/>
        <end position="101"/>
    </location>
</feature>
<feature type="compositionally biased region" description="Low complexity" evidence="1">
    <location>
        <begin position="209"/>
        <end position="218"/>
    </location>
</feature>
<name>S8FRM2_FOMSC</name>
<feature type="compositionally biased region" description="Basic and acidic residues" evidence="1">
    <location>
        <begin position="343"/>
        <end position="355"/>
    </location>
</feature>
<dbReference type="InParanoid" id="S8FRM2"/>
<dbReference type="Proteomes" id="UP000015241">
    <property type="component" value="Unassembled WGS sequence"/>
</dbReference>
<dbReference type="STRING" id="743788.S8FRM2"/>
<accession>S8FRM2</accession>
<dbReference type="EMBL" id="KE504128">
    <property type="protein sequence ID" value="EPT03881.1"/>
    <property type="molecule type" value="Genomic_DNA"/>
</dbReference>
<evidence type="ECO:0000256" key="1">
    <source>
        <dbReference type="SAM" id="MobiDB-lite"/>
    </source>
</evidence>